<dbReference type="AlphaFoldDB" id="A0A2T2NMR2"/>
<evidence type="ECO:0000313" key="2">
    <source>
        <dbReference type="EMBL" id="PSN66659.1"/>
    </source>
</evidence>
<proteinExistence type="predicted"/>
<reference evidence="2 3" key="1">
    <citation type="journal article" date="2018" name="Front. Microbiol.">
        <title>Genome-Wide Analysis of Corynespora cassiicola Leaf Fall Disease Putative Effectors.</title>
        <authorList>
            <person name="Lopez D."/>
            <person name="Ribeiro S."/>
            <person name="Label P."/>
            <person name="Fumanal B."/>
            <person name="Venisse J.S."/>
            <person name="Kohler A."/>
            <person name="de Oliveira R.R."/>
            <person name="Labutti K."/>
            <person name="Lipzen A."/>
            <person name="Lail K."/>
            <person name="Bauer D."/>
            <person name="Ohm R.A."/>
            <person name="Barry K.W."/>
            <person name="Spatafora J."/>
            <person name="Grigoriev I.V."/>
            <person name="Martin F.M."/>
            <person name="Pujade-Renaud V."/>
        </authorList>
    </citation>
    <scope>NUCLEOTIDE SEQUENCE [LARGE SCALE GENOMIC DNA]</scope>
    <source>
        <strain evidence="2 3">Philippines</strain>
    </source>
</reference>
<name>A0A2T2NMR2_CORCC</name>
<dbReference type="EMBL" id="KZ678135">
    <property type="protein sequence ID" value="PSN66659.1"/>
    <property type="molecule type" value="Genomic_DNA"/>
</dbReference>
<sequence>MSSQGNANSNPGSPNQSGQGNSNIYISGSEALQQQLGQYQLYLSSTQGASGQSSGSGQGTQSNQGGRGN</sequence>
<dbReference type="Proteomes" id="UP000240883">
    <property type="component" value="Unassembled WGS sequence"/>
</dbReference>
<keyword evidence="3" id="KW-1185">Reference proteome</keyword>
<evidence type="ECO:0000256" key="1">
    <source>
        <dbReference type="SAM" id="MobiDB-lite"/>
    </source>
</evidence>
<feature type="region of interest" description="Disordered" evidence="1">
    <location>
        <begin position="1"/>
        <end position="29"/>
    </location>
</feature>
<feature type="region of interest" description="Disordered" evidence="1">
    <location>
        <begin position="45"/>
        <end position="69"/>
    </location>
</feature>
<gene>
    <name evidence="2" type="ORF">BS50DRAFT_573491</name>
</gene>
<accession>A0A2T2NMR2</accession>
<evidence type="ECO:0000313" key="3">
    <source>
        <dbReference type="Proteomes" id="UP000240883"/>
    </source>
</evidence>
<protein>
    <submittedName>
        <fullName evidence="2">Uncharacterized protein</fullName>
    </submittedName>
</protein>
<organism evidence="2 3">
    <name type="scientific">Corynespora cassiicola Philippines</name>
    <dbReference type="NCBI Taxonomy" id="1448308"/>
    <lineage>
        <taxon>Eukaryota</taxon>
        <taxon>Fungi</taxon>
        <taxon>Dikarya</taxon>
        <taxon>Ascomycota</taxon>
        <taxon>Pezizomycotina</taxon>
        <taxon>Dothideomycetes</taxon>
        <taxon>Pleosporomycetidae</taxon>
        <taxon>Pleosporales</taxon>
        <taxon>Corynesporascaceae</taxon>
        <taxon>Corynespora</taxon>
    </lineage>
</organism>
<feature type="compositionally biased region" description="Polar residues" evidence="1">
    <location>
        <begin position="1"/>
        <end position="26"/>
    </location>
</feature>